<evidence type="ECO:0000259" key="10">
    <source>
        <dbReference type="Pfam" id="PF21088"/>
    </source>
</evidence>
<feature type="transmembrane region" description="Helical" evidence="7">
    <location>
        <begin position="74"/>
        <end position="99"/>
    </location>
</feature>
<evidence type="ECO:0000259" key="8">
    <source>
        <dbReference type="Pfam" id="PF00924"/>
    </source>
</evidence>
<dbReference type="SUPFAM" id="SSF82861">
    <property type="entry name" value="Mechanosensitive channel protein MscS (YggB), transmembrane region"/>
    <property type="match status" value="1"/>
</dbReference>
<feature type="transmembrane region" description="Helical" evidence="7">
    <location>
        <begin position="31"/>
        <end position="53"/>
    </location>
</feature>
<evidence type="ECO:0000256" key="4">
    <source>
        <dbReference type="ARBA" id="ARBA00022692"/>
    </source>
</evidence>
<proteinExistence type="inferred from homology"/>
<feature type="domain" description="Mechanosensitive ion channel transmembrane helices 2/3" evidence="10">
    <location>
        <begin position="158"/>
        <end position="198"/>
    </location>
</feature>
<gene>
    <name evidence="11" type="ORF">FHR87_001763</name>
</gene>
<dbReference type="Pfam" id="PF21082">
    <property type="entry name" value="MS_channel_3rd"/>
    <property type="match status" value="1"/>
</dbReference>
<evidence type="ECO:0000256" key="1">
    <source>
        <dbReference type="ARBA" id="ARBA00004651"/>
    </source>
</evidence>
<dbReference type="InterPro" id="IPR049142">
    <property type="entry name" value="MS_channel_1st"/>
</dbReference>
<keyword evidence="5 7" id="KW-1133">Transmembrane helix</keyword>
<evidence type="ECO:0000256" key="3">
    <source>
        <dbReference type="ARBA" id="ARBA00022475"/>
    </source>
</evidence>
<dbReference type="InterPro" id="IPR011066">
    <property type="entry name" value="MscS_channel_C_sf"/>
</dbReference>
<organism evidence="11 12">
    <name type="scientific">Azomonas macrocytogenes</name>
    <name type="common">Azotobacter macrocytogenes</name>
    <dbReference type="NCBI Taxonomy" id="69962"/>
    <lineage>
        <taxon>Bacteria</taxon>
        <taxon>Pseudomonadati</taxon>
        <taxon>Pseudomonadota</taxon>
        <taxon>Gammaproteobacteria</taxon>
        <taxon>Pseudomonadales</taxon>
        <taxon>Pseudomonadaceae</taxon>
        <taxon>Azomonas</taxon>
    </lineage>
</organism>
<dbReference type="Proteomes" id="UP000549250">
    <property type="component" value="Unassembled WGS sequence"/>
</dbReference>
<accession>A0A839T2N7</accession>
<dbReference type="Gene3D" id="2.30.30.60">
    <property type="match status" value="1"/>
</dbReference>
<dbReference type="Pfam" id="PF21088">
    <property type="entry name" value="MS_channel_1st"/>
    <property type="match status" value="1"/>
</dbReference>
<feature type="transmembrane region" description="Helical" evidence="7">
    <location>
        <begin position="150"/>
        <end position="173"/>
    </location>
</feature>
<dbReference type="GO" id="GO:0005886">
    <property type="term" value="C:plasma membrane"/>
    <property type="evidence" value="ECO:0007669"/>
    <property type="project" value="UniProtKB-SubCell"/>
</dbReference>
<keyword evidence="6 7" id="KW-0472">Membrane</keyword>
<evidence type="ECO:0000256" key="7">
    <source>
        <dbReference type="SAM" id="Phobius"/>
    </source>
</evidence>
<comment type="subcellular location">
    <subcellularLocation>
        <location evidence="1">Cell membrane</location>
        <topology evidence="1">Multi-pass membrane protein</topology>
    </subcellularLocation>
</comment>
<dbReference type="GO" id="GO:0008381">
    <property type="term" value="F:mechanosensitive monoatomic ion channel activity"/>
    <property type="evidence" value="ECO:0007669"/>
    <property type="project" value="UniProtKB-ARBA"/>
</dbReference>
<dbReference type="SUPFAM" id="SSF82689">
    <property type="entry name" value="Mechanosensitive channel protein MscS (YggB), C-terminal domain"/>
    <property type="match status" value="1"/>
</dbReference>
<comment type="caution">
    <text evidence="11">The sequence shown here is derived from an EMBL/GenBank/DDBJ whole genome shotgun (WGS) entry which is preliminary data.</text>
</comment>
<dbReference type="Gene3D" id="3.30.70.100">
    <property type="match status" value="1"/>
</dbReference>
<evidence type="ECO:0000259" key="9">
    <source>
        <dbReference type="Pfam" id="PF21082"/>
    </source>
</evidence>
<feature type="domain" description="Mechanosensitive ion channel MscS C-terminal" evidence="9">
    <location>
        <begin position="272"/>
        <end position="357"/>
    </location>
</feature>
<dbReference type="AlphaFoldDB" id="A0A839T2N7"/>
<dbReference type="EMBL" id="JACHXI010000006">
    <property type="protein sequence ID" value="MBB3103368.1"/>
    <property type="molecule type" value="Genomic_DNA"/>
</dbReference>
<evidence type="ECO:0000313" key="12">
    <source>
        <dbReference type="Proteomes" id="UP000549250"/>
    </source>
</evidence>
<protein>
    <submittedName>
        <fullName evidence="11">Small-conductance mechanosensitive channel</fullName>
    </submittedName>
</protein>
<name>A0A839T2N7_AZOMA</name>
<dbReference type="RefSeq" id="WP_183166298.1">
    <property type="nucleotide sequence ID" value="NZ_JACHXI010000006.1"/>
</dbReference>
<dbReference type="InterPro" id="IPR049278">
    <property type="entry name" value="MS_channel_C"/>
</dbReference>
<dbReference type="PANTHER" id="PTHR30566:SF25">
    <property type="entry name" value="INNER MEMBRANE PROTEIN"/>
    <property type="match status" value="1"/>
</dbReference>
<keyword evidence="12" id="KW-1185">Reference proteome</keyword>
<comment type="similarity">
    <text evidence="2">Belongs to the MscS (TC 1.A.23) family.</text>
</comment>
<keyword evidence="3" id="KW-1003">Cell membrane</keyword>
<evidence type="ECO:0000256" key="2">
    <source>
        <dbReference type="ARBA" id="ARBA00008017"/>
    </source>
</evidence>
<evidence type="ECO:0000313" key="11">
    <source>
        <dbReference type="EMBL" id="MBB3103368.1"/>
    </source>
</evidence>
<feature type="transmembrane region" description="Helical" evidence="7">
    <location>
        <begin position="111"/>
        <end position="129"/>
    </location>
</feature>
<dbReference type="Gene3D" id="1.10.287.1260">
    <property type="match status" value="1"/>
</dbReference>
<dbReference type="SUPFAM" id="SSF50182">
    <property type="entry name" value="Sm-like ribonucleoproteins"/>
    <property type="match status" value="1"/>
</dbReference>
<dbReference type="InterPro" id="IPR006685">
    <property type="entry name" value="MscS_channel_2nd"/>
</dbReference>
<feature type="domain" description="Mechanosensitive ion channel MscS" evidence="8">
    <location>
        <begin position="199"/>
        <end position="266"/>
    </location>
</feature>
<dbReference type="InterPro" id="IPR023408">
    <property type="entry name" value="MscS_beta-dom_sf"/>
</dbReference>
<dbReference type="Pfam" id="PF00924">
    <property type="entry name" value="MS_channel_2nd"/>
    <property type="match status" value="1"/>
</dbReference>
<evidence type="ECO:0000256" key="5">
    <source>
        <dbReference type="ARBA" id="ARBA00022989"/>
    </source>
</evidence>
<keyword evidence="4 7" id="KW-0812">Transmembrane</keyword>
<reference evidence="11 12" key="1">
    <citation type="submission" date="2020-08" db="EMBL/GenBank/DDBJ databases">
        <title>Genomic Encyclopedia of Type Strains, Phase III (KMG-III): the genomes of soil and plant-associated and newly described type strains.</title>
        <authorList>
            <person name="Whitman W."/>
        </authorList>
    </citation>
    <scope>NUCLEOTIDE SEQUENCE [LARGE SCALE GENOMIC DNA]</scope>
    <source>
        <strain evidence="11 12">CECT 4462</strain>
    </source>
</reference>
<sequence length="393" mass="43838">MEETLDWNTAWHNLTSQVIAFKHSVISNQTLWINLAVLLSITIASYLILRALLALATRRLNTLYERKHGKIYGFAAEMLGNTSRLLIFAFSLMLGLHVIKLADRWESNISHGWFFALSLQIAIWLDMGIRLWMSGLSSSTTASGRARNPVTTIIVGVILRGIVWVMLLLSVLSNLGVNITAMVASLGVGGIAIALAVQTVLSDVFASLSIGLDKPFEVGDFVVFGEVAGTIESIGLKTTRIRSLSGEQIVCSNATLQSQILHNYKRMGTRRIVFKFGITYDTPPEKVREVSSVVRRIIEQQEKVRFDRAHFTAFDESQLTFEVVYIVQAADFNLYMDIQQEINLALMQELRSMDVKFAFPSRSVELIGGNLPDIKVTSPDHEIAQFNARKASR</sequence>
<dbReference type="InterPro" id="IPR010920">
    <property type="entry name" value="LSM_dom_sf"/>
</dbReference>
<evidence type="ECO:0000256" key="6">
    <source>
        <dbReference type="ARBA" id="ARBA00023136"/>
    </source>
</evidence>
<dbReference type="InterPro" id="IPR011014">
    <property type="entry name" value="MscS_channel_TM-2"/>
</dbReference>
<feature type="transmembrane region" description="Helical" evidence="7">
    <location>
        <begin position="179"/>
        <end position="201"/>
    </location>
</feature>
<dbReference type="PANTHER" id="PTHR30566">
    <property type="entry name" value="YNAI-RELATED MECHANOSENSITIVE ION CHANNEL"/>
    <property type="match status" value="1"/>
</dbReference>